<dbReference type="Proteomes" id="UP000247586">
    <property type="component" value="Chromosome"/>
</dbReference>
<dbReference type="OrthoDB" id="34644at2157"/>
<reference evidence="2 3" key="1">
    <citation type="submission" date="2018-05" db="EMBL/GenBank/DDBJ databases">
        <title>Complete Genome Sequences of Extremely Thermoacidophilic, Metal-Mobilizing Type-Strain Members of the Archaeal Family Sulfolobaceae: Acidianus brierleyi DSM-1651T, Acidianus sulfidivorans DSM-18786T, Metallosphaera hakonensis DSM-7519T, and Metallosphaera prunae DSM-10039T.</title>
        <authorList>
            <person name="Counts J.A."/>
            <person name="Kelly R.M."/>
        </authorList>
    </citation>
    <scope>NUCLEOTIDE SEQUENCE [LARGE SCALE GENOMIC DNA]</scope>
    <source>
        <strain evidence="2 3">HO1-1</strain>
    </source>
</reference>
<proteinExistence type="predicted"/>
<keyword evidence="3" id="KW-1185">Reference proteome</keyword>
<feature type="transmembrane region" description="Helical" evidence="1">
    <location>
        <begin position="12"/>
        <end position="34"/>
    </location>
</feature>
<name>A0A2U9IWI7_9CREN</name>
<keyword evidence="1" id="KW-1133">Transmembrane helix</keyword>
<organism evidence="2 3">
    <name type="scientific">Metallosphaera hakonensis JCM 8857 = DSM 7519</name>
    <dbReference type="NCBI Taxonomy" id="1293036"/>
    <lineage>
        <taxon>Archaea</taxon>
        <taxon>Thermoproteota</taxon>
        <taxon>Thermoprotei</taxon>
        <taxon>Sulfolobales</taxon>
        <taxon>Sulfolobaceae</taxon>
        <taxon>Metallosphaera</taxon>
    </lineage>
</organism>
<keyword evidence="1" id="KW-0472">Membrane</keyword>
<dbReference type="STRING" id="1293036.GCA_001315825_02808"/>
<reference evidence="3" key="2">
    <citation type="submission" date="2020-03" db="EMBL/GenBank/DDBJ databases">
        <title>Complete Genome Sequences of Extremely Thermoacidophilic, Metal-Mobilizing Type-Strain Members of the Archaeal Family Sulfolobaceae: Acidianus brierleyi DSM-1651T, Acidianus sulfidivorans DSM-18786T, Metallosphaera hakonensis DSM-7519T, and Metallosphaera prunae DSM-10039T.</title>
        <authorList>
            <person name="Counts J.A."/>
            <person name="Kelly R.M."/>
        </authorList>
    </citation>
    <scope>NUCLEOTIDE SEQUENCE [LARGE SCALE GENOMIC DNA]</scope>
    <source>
        <strain evidence="3">HO1-1</strain>
    </source>
</reference>
<sequence length="133" mass="14362">MRKALSEVVASFISILVTLSLMGIFLAYNANYLLPSTNTIQSPSVHLISVLWTYGNCVYVENYGSTPVTVAYAIVGTSTTPAAVSVSTINNQPVPNNLLEPGQVYKLQIQIPGQAQVPVTFFTTDGTFFEVIL</sequence>
<gene>
    <name evidence="2" type="ORF">DFR87_12870</name>
</gene>
<evidence type="ECO:0000313" key="2">
    <source>
        <dbReference type="EMBL" id="AWS00420.1"/>
    </source>
</evidence>
<dbReference type="RefSeq" id="WP_054837312.1">
    <property type="nucleotide sequence ID" value="NZ_BBBA01000042.1"/>
</dbReference>
<evidence type="ECO:0000313" key="3">
    <source>
        <dbReference type="Proteomes" id="UP000247586"/>
    </source>
</evidence>
<dbReference type="KEGG" id="mhk:DFR87_12870"/>
<accession>A0A2U9IWI7</accession>
<dbReference type="EMBL" id="CP029287">
    <property type="protein sequence ID" value="AWS00420.1"/>
    <property type="molecule type" value="Genomic_DNA"/>
</dbReference>
<keyword evidence="1" id="KW-0812">Transmembrane</keyword>
<dbReference type="GeneID" id="36836251"/>
<protein>
    <submittedName>
        <fullName evidence="2">Uncharacterized protein</fullName>
    </submittedName>
</protein>
<dbReference type="AlphaFoldDB" id="A0A2U9IWI7"/>
<reference evidence="3" key="3">
    <citation type="submission" date="2020-03" db="EMBL/GenBank/DDBJ databases">
        <title>Sequencing and Assembly of Multiple Reported Metal-Biooxidizing Members of the Extremely Thermoacidophilic Archaeal Family Sulfolobaceae.</title>
        <authorList>
            <person name="Counts J.A."/>
            <person name="Kelly R.M."/>
        </authorList>
    </citation>
    <scope>NUCLEOTIDE SEQUENCE [LARGE SCALE GENOMIC DNA]</scope>
    <source>
        <strain evidence="3">HO1-1</strain>
    </source>
</reference>
<evidence type="ECO:0000256" key="1">
    <source>
        <dbReference type="SAM" id="Phobius"/>
    </source>
</evidence>